<dbReference type="InterPro" id="IPR012337">
    <property type="entry name" value="RNaseH-like_sf"/>
</dbReference>
<feature type="binding site" evidence="14 15">
    <location>
        <position position="79"/>
    </location>
    <ligand>
        <name>a divalent metal cation</name>
        <dbReference type="ChEBI" id="CHEBI:60240"/>
    </ligand>
</feature>
<dbReference type="KEGG" id="bths:CNY62_12115"/>
<dbReference type="SUPFAM" id="SSF53098">
    <property type="entry name" value="Ribonuclease H-like"/>
    <property type="match status" value="1"/>
</dbReference>
<dbReference type="InterPro" id="IPR024567">
    <property type="entry name" value="RNase_HII/HIII_dom"/>
</dbReference>
<evidence type="ECO:0000256" key="8">
    <source>
        <dbReference type="ARBA" id="ARBA00022490"/>
    </source>
</evidence>
<protein>
    <recommendedName>
        <fullName evidence="7 14">Ribonuclease HII</fullName>
        <shortName evidence="14">RNase HII</shortName>
        <ecNumber evidence="6 14">3.1.26.4</ecNumber>
    </recommendedName>
</protein>
<reference evidence="18 19" key="1">
    <citation type="submission" date="2017-09" db="EMBL/GenBank/DDBJ databases">
        <title>Complete Genome Sequences of Two Strains of the Meat Spoilage Bacterium Brochothrix thermosphacta Isolated from Ground Chicken.</title>
        <authorList>
            <person name="Paoli G.C."/>
            <person name="Wijey C."/>
            <person name="Chen C.-Y."/>
            <person name="Nguyen L."/>
            <person name="Yan X."/>
            <person name="Irwin P.L."/>
        </authorList>
    </citation>
    <scope>NUCLEOTIDE SEQUENCE [LARGE SCALE GENOMIC DNA]</scope>
    <source>
        <strain evidence="18 19">BI</strain>
    </source>
</reference>
<evidence type="ECO:0000256" key="11">
    <source>
        <dbReference type="ARBA" id="ARBA00022759"/>
    </source>
</evidence>
<comment type="similarity">
    <text evidence="5 14 16">Belongs to the RNase HII family.</text>
</comment>
<dbReference type="EC" id="3.1.26.4" evidence="6 14"/>
<comment type="cofactor">
    <cofactor evidence="2">
        <name>Mg(2+)</name>
        <dbReference type="ChEBI" id="CHEBI:18420"/>
    </cofactor>
</comment>
<dbReference type="PANTHER" id="PTHR10954">
    <property type="entry name" value="RIBONUCLEASE H2 SUBUNIT A"/>
    <property type="match status" value="1"/>
</dbReference>
<feature type="domain" description="RNase H type-2" evidence="17">
    <location>
        <begin position="73"/>
        <end position="257"/>
    </location>
</feature>
<comment type="cofactor">
    <cofactor evidence="14 15">
        <name>Mn(2+)</name>
        <dbReference type="ChEBI" id="CHEBI:29035"/>
    </cofactor>
    <cofactor evidence="14 15">
        <name>Mg(2+)</name>
        <dbReference type="ChEBI" id="CHEBI:18420"/>
    </cofactor>
    <text evidence="14 15">Manganese or magnesium. Binds 1 divalent metal ion per monomer in the absence of substrate. May bind a second metal ion after substrate binding.</text>
</comment>
<dbReference type="GO" id="GO:0043137">
    <property type="term" value="P:DNA replication, removal of RNA primer"/>
    <property type="evidence" value="ECO:0007669"/>
    <property type="project" value="TreeGrafter"/>
</dbReference>
<dbReference type="GO" id="GO:0004523">
    <property type="term" value="F:RNA-DNA hybrid ribonuclease activity"/>
    <property type="evidence" value="ECO:0007669"/>
    <property type="project" value="UniProtKB-UniRule"/>
</dbReference>
<dbReference type="CDD" id="cd07182">
    <property type="entry name" value="RNase_HII_bacteria_HII_like"/>
    <property type="match status" value="1"/>
</dbReference>
<evidence type="ECO:0000256" key="12">
    <source>
        <dbReference type="ARBA" id="ARBA00022801"/>
    </source>
</evidence>
<dbReference type="Proteomes" id="UP000243591">
    <property type="component" value="Chromosome"/>
</dbReference>
<evidence type="ECO:0000256" key="13">
    <source>
        <dbReference type="ARBA" id="ARBA00023211"/>
    </source>
</evidence>
<evidence type="ECO:0000256" key="4">
    <source>
        <dbReference type="ARBA" id="ARBA00004496"/>
    </source>
</evidence>
<proteinExistence type="inferred from homology"/>
<dbReference type="OrthoDB" id="9803420at2"/>
<dbReference type="PANTHER" id="PTHR10954:SF18">
    <property type="entry name" value="RIBONUCLEASE HII"/>
    <property type="match status" value="1"/>
</dbReference>
<evidence type="ECO:0000256" key="15">
    <source>
        <dbReference type="PROSITE-ProRule" id="PRU01319"/>
    </source>
</evidence>
<dbReference type="NCBIfam" id="NF000594">
    <property type="entry name" value="PRK00015.1-1"/>
    <property type="match status" value="1"/>
</dbReference>
<evidence type="ECO:0000256" key="14">
    <source>
        <dbReference type="HAMAP-Rule" id="MF_00052"/>
    </source>
</evidence>
<evidence type="ECO:0000313" key="18">
    <source>
        <dbReference type="EMBL" id="ATF27046.1"/>
    </source>
</evidence>
<dbReference type="Pfam" id="PF01351">
    <property type="entry name" value="RNase_HII"/>
    <property type="match status" value="1"/>
</dbReference>
<dbReference type="STRING" id="2756.BFR44_03960"/>
<dbReference type="GO" id="GO:0030145">
    <property type="term" value="F:manganese ion binding"/>
    <property type="evidence" value="ECO:0007669"/>
    <property type="project" value="UniProtKB-UniRule"/>
</dbReference>
<comment type="catalytic activity">
    <reaction evidence="1 14 15 16">
        <text>Endonucleolytic cleavage to 5'-phosphomonoester.</text>
        <dbReference type="EC" id="3.1.26.4"/>
    </reaction>
</comment>
<dbReference type="InterPro" id="IPR036397">
    <property type="entry name" value="RNaseH_sf"/>
</dbReference>
<name>A0A1D2LY78_BROTH</name>
<dbReference type="InterPro" id="IPR022898">
    <property type="entry name" value="RNase_HII"/>
</dbReference>
<evidence type="ECO:0000256" key="16">
    <source>
        <dbReference type="RuleBase" id="RU003515"/>
    </source>
</evidence>
<dbReference type="GO" id="GO:0006298">
    <property type="term" value="P:mismatch repair"/>
    <property type="evidence" value="ECO:0007669"/>
    <property type="project" value="TreeGrafter"/>
</dbReference>
<dbReference type="InterPro" id="IPR001352">
    <property type="entry name" value="RNase_HII/HIII"/>
</dbReference>
<keyword evidence="10 14" id="KW-0479">Metal-binding</keyword>
<dbReference type="HAMAP" id="MF_00052_B">
    <property type="entry name" value="RNase_HII_B"/>
    <property type="match status" value="1"/>
</dbReference>
<dbReference type="RefSeq" id="WP_069125531.1">
    <property type="nucleotide sequence ID" value="NZ_CP023483.1"/>
</dbReference>
<organism evidence="18 19">
    <name type="scientific">Brochothrix thermosphacta</name>
    <name type="common">Microbacterium thermosphactum</name>
    <dbReference type="NCBI Taxonomy" id="2756"/>
    <lineage>
        <taxon>Bacteria</taxon>
        <taxon>Bacillati</taxon>
        <taxon>Bacillota</taxon>
        <taxon>Bacilli</taxon>
        <taxon>Bacillales</taxon>
        <taxon>Listeriaceae</taxon>
        <taxon>Brochothrix</taxon>
    </lineage>
</organism>
<keyword evidence="13 14" id="KW-0464">Manganese</keyword>
<evidence type="ECO:0000256" key="3">
    <source>
        <dbReference type="ARBA" id="ARBA00004065"/>
    </source>
</evidence>
<sequence>MTNKPSIAAIKAQLANVSAPTDPLLLEYANDERKGVQQALAQWHRRHQALKALELKREEMWLYETEFIAKNYAYIAGVDEVGRGPLAGPVVAAAVILPQNTKLTGIDDSKKLSYDKKQAMYKAIKAEAIAIGVGIIDEKTIDAVNIYEATKLAMSDALAQLDPQPDAVLIDAMPLKYENAQILSIIKGDQKSLSIAAASIIAKVIRDEMMTEYAKTYPGYDFEHNFGYGTAKHLAGLEAQGACPIHRRSFSPVKNVL</sequence>
<keyword evidence="8 14" id="KW-0963">Cytoplasm</keyword>
<dbReference type="GO" id="GO:0005737">
    <property type="term" value="C:cytoplasm"/>
    <property type="evidence" value="ECO:0007669"/>
    <property type="project" value="UniProtKB-SubCell"/>
</dbReference>
<evidence type="ECO:0000256" key="6">
    <source>
        <dbReference type="ARBA" id="ARBA00012180"/>
    </source>
</evidence>
<evidence type="ECO:0000256" key="5">
    <source>
        <dbReference type="ARBA" id="ARBA00007383"/>
    </source>
</evidence>
<evidence type="ECO:0000313" key="19">
    <source>
        <dbReference type="Proteomes" id="UP000243591"/>
    </source>
</evidence>
<dbReference type="PROSITE" id="PS51975">
    <property type="entry name" value="RNASE_H_2"/>
    <property type="match status" value="1"/>
</dbReference>
<keyword evidence="11 14" id="KW-0255">Endonuclease</keyword>
<keyword evidence="19" id="KW-1185">Reference proteome</keyword>
<accession>A0A1D2LY78</accession>
<dbReference type="NCBIfam" id="NF000595">
    <property type="entry name" value="PRK00015.1-3"/>
    <property type="match status" value="1"/>
</dbReference>
<dbReference type="GO" id="GO:0032299">
    <property type="term" value="C:ribonuclease H2 complex"/>
    <property type="evidence" value="ECO:0007669"/>
    <property type="project" value="TreeGrafter"/>
</dbReference>
<dbReference type="GO" id="GO:0003723">
    <property type="term" value="F:RNA binding"/>
    <property type="evidence" value="ECO:0007669"/>
    <property type="project" value="UniProtKB-UniRule"/>
</dbReference>
<comment type="subcellular location">
    <subcellularLocation>
        <location evidence="4 14">Cytoplasm</location>
    </subcellularLocation>
</comment>
<keyword evidence="12 14" id="KW-0378">Hydrolase</keyword>
<feature type="binding site" evidence="14 15">
    <location>
        <position position="80"/>
    </location>
    <ligand>
        <name>a divalent metal cation</name>
        <dbReference type="ChEBI" id="CHEBI:60240"/>
    </ligand>
</feature>
<feature type="binding site" evidence="14 15">
    <location>
        <position position="171"/>
    </location>
    <ligand>
        <name>a divalent metal cation</name>
        <dbReference type="ChEBI" id="CHEBI:60240"/>
    </ligand>
</feature>
<evidence type="ECO:0000256" key="2">
    <source>
        <dbReference type="ARBA" id="ARBA00001946"/>
    </source>
</evidence>
<evidence type="ECO:0000256" key="1">
    <source>
        <dbReference type="ARBA" id="ARBA00000077"/>
    </source>
</evidence>
<dbReference type="FunFam" id="3.30.420.10:FF:000006">
    <property type="entry name" value="Ribonuclease HII"/>
    <property type="match status" value="1"/>
</dbReference>
<dbReference type="AlphaFoldDB" id="A0A1D2LY78"/>
<dbReference type="Gene3D" id="3.30.420.10">
    <property type="entry name" value="Ribonuclease H-like superfamily/Ribonuclease H"/>
    <property type="match status" value="1"/>
</dbReference>
<dbReference type="EMBL" id="CP023483">
    <property type="protein sequence ID" value="ATF27046.1"/>
    <property type="molecule type" value="Genomic_DNA"/>
</dbReference>
<gene>
    <name evidence="14" type="primary">rnhB</name>
    <name evidence="18" type="ORF">CNY62_12115</name>
</gene>
<evidence type="ECO:0000256" key="10">
    <source>
        <dbReference type="ARBA" id="ARBA00022723"/>
    </source>
</evidence>
<comment type="function">
    <text evidence="3 14 16">Endonuclease that specifically degrades the RNA of RNA-DNA hybrids.</text>
</comment>
<keyword evidence="9 14" id="KW-0540">Nuclease</keyword>
<evidence type="ECO:0000256" key="9">
    <source>
        <dbReference type="ARBA" id="ARBA00022722"/>
    </source>
</evidence>
<evidence type="ECO:0000259" key="17">
    <source>
        <dbReference type="PROSITE" id="PS51975"/>
    </source>
</evidence>
<evidence type="ECO:0000256" key="7">
    <source>
        <dbReference type="ARBA" id="ARBA00019179"/>
    </source>
</evidence>